<comment type="similarity">
    <text evidence="1">Belongs to the glycosyltransferase 2 family.</text>
</comment>
<gene>
    <name evidence="6" type="ORF">A2988_04430</name>
</gene>
<keyword evidence="4" id="KW-0812">Transmembrane</keyword>
<keyword evidence="4" id="KW-0472">Membrane</keyword>
<dbReference type="SUPFAM" id="SSF53448">
    <property type="entry name" value="Nucleotide-diphospho-sugar transferases"/>
    <property type="match status" value="1"/>
</dbReference>
<organism evidence="6 7">
    <name type="scientific">Candidatus Azambacteria bacterium RIFCSPLOWO2_01_FULL_46_25</name>
    <dbReference type="NCBI Taxonomy" id="1797298"/>
    <lineage>
        <taxon>Bacteria</taxon>
        <taxon>Candidatus Azamiibacteriota</taxon>
    </lineage>
</organism>
<comment type="caution">
    <text evidence="6">The sequence shown here is derived from an EMBL/GenBank/DDBJ whole genome shotgun (WGS) entry which is preliminary data.</text>
</comment>
<dbReference type="EMBL" id="MEYS01000001">
    <property type="protein sequence ID" value="OGD34715.1"/>
    <property type="molecule type" value="Genomic_DNA"/>
</dbReference>
<dbReference type="InterPro" id="IPR001173">
    <property type="entry name" value="Glyco_trans_2-like"/>
</dbReference>
<dbReference type="AlphaFoldDB" id="A0A1F5BVT3"/>
<name>A0A1F5BVT3_9BACT</name>
<protein>
    <recommendedName>
        <fullName evidence="5">Glycosyltransferase 2-like domain-containing protein</fullName>
    </recommendedName>
</protein>
<dbReference type="STRING" id="1797298.A2988_04430"/>
<dbReference type="Pfam" id="PF00535">
    <property type="entry name" value="Glycos_transf_2"/>
    <property type="match status" value="1"/>
</dbReference>
<accession>A0A1F5BVT3</accession>
<proteinExistence type="inferred from homology"/>
<evidence type="ECO:0000313" key="6">
    <source>
        <dbReference type="EMBL" id="OGD34715.1"/>
    </source>
</evidence>
<evidence type="ECO:0000256" key="1">
    <source>
        <dbReference type="ARBA" id="ARBA00006739"/>
    </source>
</evidence>
<keyword evidence="4" id="KW-1133">Transmembrane helix</keyword>
<reference evidence="6 7" key="1">
    <citation type="journal article" date="2016" name="Nat. Commun.">
        <title>Thousands of microbial genomes shed light on interconnected biogeochemical processes in an aquifer system.</title>
        <authorList>
            <person name="Anantharaman K."/>
            <person name="Brown C.T."/>
            <person name="Hug L.A."/>
            <person name="Sharon I."/>
            <person name="Castelle C.J."/>
            <person name="Probst A.J."/>
            <person name="Thomas B.C."/>
            <person name="Singh A."/>
            <person name="Wilkins M.J."/>
            <person name="Karaoz U."/>
            <person name="Brodie E.L."/>
            <person name="Williams K.H."/>
            <person name="Hubbard S.S."/>
            <person name="Banfield J.F."/>
        </authorList>
    </citation>
    <scope>NUCLEOTIDE SEQUENCE [LARGE SCALE GENOMIC DNA]</scope>
</reference>
<feature type="domain" description="Glycosyltransferase 2-like" evidence="5">
    <location>
        <begin position="9"/>
        <end position="127"/>
    </location>
</feature>
<sequence length="333" mass="39680">MMNKTPLVSVSLVVRNGEKYIRDCLVAVRAQTYQNIKVIVFYNPSTDRTREIIENEFPEFRLFESEENYPPGPAWNRCLAMTKGDYFLGLCVDVVMDKDFVKNAVAVMEHDKKIGALQAKIYKTERGVKTNIIDTTGFMIFKSRRIVNRGHGEEDKGQYDRAEEIFSYEGAAPFWRREAIVASAVDGQCHDEDYLWYADDIDLGWRMRLFGWKSFFAPHVVAWHDRSTTKRLSTGRWDFIALRRTIPARKRMLDWRNTHFTFIKNDFFLSQLKNARFFLSREIQLFIYILFFEPYTLLAVPKFIVFLPNMLKKRRYIMRHRRCSRSDMERWFR</sequence>
<keyword evidence="2" id="KW-0328">Glycosyltransferase</keyword>
<dbReference type="GO" id="GO:0016757">
    <property type="term" value="F:glycosyltransferase activity"/>
    <property type="evidence" value="ECO:0007669"/>
    <property type="project" value="UniProtKB-KW"/>
</dbReference>
<evidence type="ECO:0000256" key="4">
    <source>
        <dbReference type="SAM" id="Phobius"/>
    </source>
</evidence>
<dbReference type="PANTHER" id="PTHR43179:SF12">
    <property type="entry name" value="GALACTOFURANOSYLTRANSFERASE GLFT2"/>
    <property type="match status" value="1"/>
</dbReference>
<dbReference type="InterPro" id="IPR029044">
    <property type="entry name" value="Nucleotide-diphossugar_trans"/>
</dbReference>
<feature type="transmembrane region" description="Helical" evidence="4">
    <location>
        <begin position="285"/>
        <end position="311"/>
    </location>
</feature>
<dbReference type="Proteomes" id="UP000176650">
    <property type="component" value="Unassembled WGS sequence"/>
</dbReference>
<evidence type="ECO:0000259" key="5">
    <source>
        <dbReference type="Pfam" id="PF00535"/>
    </source>
</evidence>
<evidence type="ECO:0000256" key="2">
    <source>
        <dbReference type="ARBA" id="ARBA00022676"/>
    </source>
</evidence>
<keyword evidence="3" id="KW-0808">Transferase</keyword>
<dbReference type="Gene3D" id="3.90.550.10">
    <property type="entry name" value="Spore Coat Polysaccharide Biosynthesis Protein SpsA, Chain A"/>
    <property type="match status" value="1"/>
</dbReference>
<evidence type="ECO:0000256" key="3">
    <source>
        <dbReference type="ARBA" id="ARBA00022679"/>
    </source>
</evidence>
<evidence type="ECO:0000313" key="7">
    <source>
        <dbReference type="Proteomes" id="UP000176650"/>
    </source>
</evidence>
<dbReference type="PANTHER" id="PTHR43179">
    <property type="entry name" value="RHAMNOSYLTRANSFERASE WBBL"/>
    <property type="match status" value="1"/>
</dbReference>